<comment type="caution">
    <text evidence="5">The sequence shown here is derived from an EMBL/GenBank/DDBJ whole genome shotgun (WGS) entry which is preliminary data.</text>
</comment>
<feature type="domain" description="BON" evidence="4">
    <location>
        <begin position="105"/>
        <end position="175"/>
    </location>
</feature>
<dbReference type="PANTHER" id="PTHR30332">
    <property type="entry name" value="PROBABLE GENERAL SECRETION PATHWAY PROTEIN D"/>
    <property type="match status" value="1"/>
</dbReference>
<keyword evidence="3" id="KW-0732">Signal</keyword>
<dbReference type="RefSeq" id="WP_191249632.1">
    <property type="nucleotide sequence ID" value="NZ_BNCI01000001.1"/>
</dbReference>
<organism evidence="5 6">
    <name type="scientific">Kordiimonas sediminis</name>
    <dbReference type="NCBI Taxonomy" id="1735581"/>
    <lineage>
        <taxon>Bacteria</taxon>
        <taxon>Pseudomonadati</taxon>
        <taxon>Pseudomonadota</taxon>
        <taxon>Alphaproteobacteria</taxon>
        <taxon>Kordiimonadales</taxon>
        <taxon>Kordiimonadaceae</taxon>
        <taxon>Kordiimonas</taxon>
    </lineage>
</organism>
<gene>
    <name evidence="5" type="primary">rhcC2</name>
    <name evidence="5" type="ORF">GCM10017044_01280</name>
</gene>
<keyword evidence="6" id="KW-1185">Reference proteome</keyword>
<evidence type="ECO:0000259" key="4">
    <source>
        <dbReference type="PROSITE" id="PS50914"/>
    </source>
</evidence>
<dbReference type="GO" id="GO:0015627">
    <property type="term" value="C:type II protein secretion system complex"/>
    <property type="evidence" value="ECO:0007669"/>
    <property type="project" value="TreeGrafter"/>
</dbReference>
<dbReference type="PROSITE" id="PS50914">
    <property type="entry name" value="BON"/>
    <property type="match status" value="1"/>
</dbReference>
<evidence type="ECO:0000313" key="6">
    <source>
        <dbReference type="Proteomes" id="UP000630923"/>
    </source>
</evidence>
<evidence type="ECO:0000256" key="3">
    <source>
        <dbReference type="SAM" id="SignalP"/>
    </source>
</evidence>
<sequence>MRKALRQAGLITATGLLLSVATPALSSDINQGADIIPPAETILPLEASKGKLIRLSRPATEVFVVDASVADVQVKSNHLIYVFGKTPGETTLYAMDENDQTIYSTTVQVTRNLNSLNSSFAQLLPDRDIRARMLGGVIVIDGAVASPEEADTAESLARATVGEEGQVLNKLKITQPTQVNLRVRVAEVSRSVLKELGFNWEGGFFKSGWGIGLAQGRDIVETIADPITGLPTKIFTSGEAPSIYGDIVDIGSNHVLDLNYAIDALDNNGMITVLAEPNLTAMSGESANFLAGGEFPVPIPNRNGNIAIEYKQFGVRLDFSPTVLNTGRISVHVRPEVSELSSAGAIVIQGISVPALSSRKAETTVELGSGESFAIAGLIQNTTTQAADKIPGLGDIPILGALFKSEQFKRNESELLIVVTPYVVRPVSDRQLSLPTDGFVAPGDMERYLKNRQWKPNVANKAGKSDAAQGPSRKQRAGFQLK</sequence>
<dbReference type="InterPro" id="IPR050810">
    <property type="entry name" value="Bact_Secretion_Sys_Channel"/>
</dbReference>
<dbReference type="InterPro" id="IPR007055">
    <property type="entry name" value="BON_dom"/>
</dbReference>
<feature type="chain" id="PRO_5036771854" description="BON domain-containing protein" evidence="3">
    <location>
        <begin position="27"/>
        <end position="482"/>
    </location>
</feature>
<dbReference type="PRINTS" id="PR00811">
    <property type="entry name" value="BCTERIALGSPD"/>
</dbReference>
<dbReference type="Pfam" id="PF13629">
    <property type="entry name" value="T2SS-T3SS_pil_N"/>
    <property type="match status" value="1"/>
</dbReference>
<dbReference type="Proteomes" id="UP000630923">
    <property type="component" value="Unassembled WGS sequence"/>
</dbReference>
<reference evidence="5" key="2">
    <citation type="submission" date="2020-09" db="EMBL/GenBank/DDBJ databases">
        <authorList>
            <person name="Sun Q."/>
            <person name="Kim S."/>
        </authorList>
    </citation>
    <scope>NUCLEOTIDE SEQUENCE</scope>
    <source>
        <strain evidence="5">KCTC 42590</strain>
    </source>
</reference>
<evidence type="ECO:0000256" key="2">
    <source>
        <dbReference type="SAM" id="MobiDB-lite"/>
    </source>
</evidence>
<reference evidence="5" key="1">
    <citation type="journal article" date="2014" name="Int. J. Syst. Evol. Microbiol.">
        <title>Complete genome sequence of Corynebacterium casei LMG S-19264T (=DSM 44701T), isolated from a smear-ripened cheese.</title>
        <authorList>
            <consortium name="US DOE Joint Genome Institute (JGI-PGF)"/>
            <person name="Walter F."/>
            <person name="Albersmeier A."/>
            <person name="Kalinowski J."/>
            <person name="Ruckert C."/>
        </authorList>
    </citation>
    <scope>NUCLEOTIDE SEQUENCE</scope>
    <source>
        <strain evidence="5">KCTC 42590</strain>
    </source>
</reference>
<evidence type="ECO:0000313" key="5">
    <source>
        <dbReference type="EMBL" id="GHF11283.1"/>
    </source>
</evidence>
<feature type="signal peptide" evidence="3">
    <location>
        <begin position="1"/>
        <end position="26"/>
    </location>
</feature>
<dbReference type="InterPro" id="IPR032789">
    <property type="entry name" value="T2SS-T3SS_pil_N"/>
</dbReference>
<protein>
    <recommendedName>
        <fullName evidence="4">BON domain-containing protein</fullName>
    </recommendedName>
</protein>
<proteinExistence type="inferred from homology"/>
<dbReference type="AlphaFoldDB" id="A0A919AJ85"/>
<dbReference type="EMBL" id="BNCI01000001">
    <property type="protein sequence ID" value="GHF11283.1"/>
    <property type="molecule type" value="Genomic_DNA"/>
</dbReference>
<name>A0A919AJ85_9PROT</name>
<dbReference type="PANTHER" id="PTHR30332:SF17">
    <property type="entry name" value="TYPE IV PILIATION SYSTEM PROTEIN DR_0774-RELATED"/>
    <property type="match status" value="1"/>
</dbReference>
<dbReference type="GO" id="GO:0009306">
    <property type="term" value="P:protein secretion"/>
    <property type="evidence" value="ECO:0007669"/>
    <property type="project" value="InterPro"/>
</dbReference>
<feature type="region of interest" description="Disordered" evidence="2">
    <location>
        <begin position="455"/>
        <end position="482"/>
    </location>
</feature>
<comment type="similarity">
    <text evidence="1">Belongs to the bacterial secretin family.</text>
</comment>
<dbReference type="InterPro" id="IPR004846">
    <property type="entry name" value="T2SS/T3SS_dom"/>
</dbReference>
<accession>A0A919AJ85</accession>
<dbReference type="Pfam" id="PF00263">
    <property type="entry name" value="Secretin"/>
    <property type="match status" value="1"/>
</dbReference>
<dbReference type="InterPro" id="IPR001775">
    <property type="entry name" value="GspD/PilQ"/>
</dbReference>
<evidence type="ECO:0000256" key="1">
    <source>
        <dbReference type="RuleBase" id="RU004003"/>
    </source>
</evidence>